<dbReference type="RefSeq" id="WP_133275373.1">
    <property type="nucleotide sequence ID" value="NZ_CP037933.1"/>
</dbReference>
<organism evidence="8 9">
    <name type="scientific">Flavobacterium nackdongense</name>
    <dbReference type="NCBI Taxonomy" id="2547394"/>
    <lineage>
        <taxon>Bacteria</taxon>
        <taxon>Pseudomonadati</taxon>
        <taxon>Bacteroidota</taxon>
        <taxon>Flavobacteriia</taxon>
        <taxon>Flavobacteriales</taxon>
        <taxon>Flavobacteriaceae</taxon>
        <taxon>Flavobacterium</taxon>
    </lineage>
</organism>
<feature type="transmembrane region" description="Helical" evidence="6">
    <location>
        <begin position="132"/>
        <end position="155"/>
    </location>
</feature>
<feature type="transmembrane region" description="Helical" evidence="6">
    <location>
        <begin position="249"/>
        <end position="267"/>
    </location>
</feature>
<dbReference type="PANTHER" id="PTHR43702">
    <property type="entry name" value="L-FUCOSE-PROTON SYMPORTER"/>
    <property type="match status" value="1"/>
</dbReference>
<dbReference type="SUPFAM" id="SSF103473">
    <property type="entry name" value="MFS general substrate transporter"/>
    <property type="match status" value="1"/>
</dbReference>
<keyword evidence="9" id="KW-1185">Reference proteome</keyword>
<dbReference type="KEGG" id="fnk:E1750_03170"/>
<dbReference type="PANTHER" id="PTHR43702:SF3">
    <property type="entry name" value="PROTEIN TSGA"/>
    <property type="match status" value="1"/>
</dbReference>
<evidence type="ECO:0000259" key="7">
    <source>
        <dbReference type="PROSITE" id="PS50850"/>
    </source>
</evidence>
<keyword evidence="5 6" id="KW-0472">Membrane</keyword>
<dbReference type="InterPro" id="IPR036259">
    <property type="entry name" value="MFS_trans_sf"/>
</dbReference>
<evidence type="ECO:0000256" key="1">
    <source>
        <dbReference type="ARBA" id="ARBA00004429"/>
    </source>
</evidence>
<feature type="transmembrane region" description="Helical" evidence="6">
    <location>
        <begin position="45"/>
        <end position="65"/>
    </location>
</feature>
<dbReference type="PROSITE" id="PS50850">
    <property type="entry name" value="MFS"/>
    <property type="match status" value="1"/>
</dbReference>
<proteinExistence type="predicted"/>
<dbReference type="Proteomes" id="UP000291124">
    <property type="component" value="Chromosome"/>
</dbReference>
<feature type="transmembrane region" description="Helical" evidence="6">
    <location>
        <begin position="161"/>
        <end position="181"/>
    </location>
</feature>
<dbReference type="InterPro" id="IPR050375">
    <property type="entry name" value="MFS_TsgA-like"/>
</dbReference>
<evidence type="ECO:0000256" key="4">
    <source>
        <dbReference type="ARBA" id="ARBA00022989"/>
    </source>
</evidence>
<feature type="transmembrane region" description="Helical" evidence="6">
    <location>
        <begin position="358"/>
        <end position="378"/>
    </location>
</feature>
<sequence length="397" mass="43323">MAKKWNWKGILPIIIAFMVMGFVDIVAVAIHHFKLDFALADSLSSLLPFLIFVWFLILALPAAAIQHRLGKKNMLSLGIGIAAVGMLIPIFEHSIRALVTAFTLVGIGNTMGQVAANPLLQGLAGIQKLPRLMNAVHFFKVLVLVIGLVILPFFASELGDWRFVFALYTLISVLAIAGLCTTKIEKTGGTRARFSVQSTLGLLKKPAILMMVLGLFLAVGADVGMYSSIENYLNFVFGLSVEKASIGLNYYFTAILLSRFLGTVLLVRFPARMLLIASSSLALFGIVLLLFAPSPSIGLIAIVLLGFGIGNCFPLIFSITLTKMPEKANELSGLLVMAVSGGAFIPYLMELISQNYDTLISLIVVIVCLAYLFTISVFESFKRQQLKKYRAHYVSQF</sequence>
<feature type="transmembrane region" description="Helical" evidence="6">
    <location>
        <begin position="207"/>
        <end position="229"/>
    </location>
</feature>
<feature type="transmembrane region" description="Helical" evidence="6">
    <location>
        <begin position="12"/>
        <end position="33"/>
    </location>
</feature>
<protein>
    <submittedName>
        <fullName evidence="8">MFS transporter</fullName>
    </submittedName>
</protein>
<feature type="transmembrane region" description="Helical" evidence="6">
    <location>
        <begin position="297"/>
        <end position="319"/>
    </location>
</feature>
<dbReference type="EMBL" id="CP037933">
    <property type="protein sequence ID" value="QBN17842.1"/>
    <property type="molecule type" value="Genomic_DNA"/>
</dbReference>
<name>A0A4V1AGF3_9FLAO</name>
<dbReference type="OrthoDB" id="3225787at2"/>
<feature type="domain" description="Major facilitator superfamily (MFS) profile" evidence="7">
    <location>
        <begin position="1"/>
        <end position="382"/>
    </location>
</feature>
<feature type="transmembrane region" description="Helical" evidence="6">
    <location>
        <begin position="74"/>
        <end position="91"/>
    </location>
</feature>
<comment type="subcellular location">
    <subcellularLocation>
        <location evidence="1">Cell inner membrane</location>
        <topology evidence="1">Multi-pass membrane protein</topology>
    </subcellularLocation>
</comment>
<gene>
    <name evidence="8" type="ORF">E1750_03170</name>
</gene>
<feature type="transmembrane region" description="Helical" evidence="6">
    <location>
        <begin position="274"/>
        <end position="291"/>
    </location>
</feature>
<feature type="transmembrane region" description="Helical" evidence="6">
    <location>
        <begin position="331"/>
        <end position="352"/>
    </location>
</feature>
<dbReference type="GO" id="GO:0022857">
    <property type="term" value="F:transmembrane transporter activity"/>
    <property type="evidence" value="ECO:0007669"/>
    <property type="project" value="InterPro"/>
</dbReference>
<keyword evidence="4 6" id="KW-1133">Transmembrane helix</keyword>
<dbReference type="InterPro" id="IPR011701">
    <property type="entry name" value="MFS"/>
</dbReference>
<reference evidence="9" key="1">
    <citation type="submission" date="2019-03" db="EMBL/GenBank/DDBJ databases">
        <title>Flavobacterium sp.</title>
        <authorList>
            <person name="Kim H."/>
        </authorList>
    </citation>
    <scope>NUCLEOTIDE SEQUENCE [LARGE SCALE GENOMIC DNA]</scope>
    <source>
        <strain evidence="9">GS13</strain>
    </source>
</reference>
<dbReference type="Pfam" id="PF07690">
    <property type="entry name" value="MFS_1"/>
    <property type="match status" value="1"/>
</dbReference>
<evidence type="ECO:0000256" key="5">
    <source>
        <dbReference type="ARBA" id="ARBA00023136"/>
    </source>
</evidence>
<evidence type="ECO:0000256" key="3">
    <source>
        <dbReference type="ARBA" id="ARBA00022692"/>
    </source>
</evidence>
<dbReference type="GO" id="GO:0005886">
    <property type="term" value="C:plasma membrane"/>
    <property type="evidence" value="ECO:0007669"/>
    <property type="project" value="UniProtKB-SubCell"/>
</dbReference>
<evidence type="ECO:0000313" key="8">
    <source>
        <dbReference type="EMBL" id="QBN17842.1"/>
    </source>
</evidence>
<accession>A0A4V1AGF3</accession>
<evidence type="ECO:0000256" key="6">
    <source>
        <dbReference type="SAM" id="Phobius"/>
    </source>
</evidence>
<dbReference type="Gene3D" id="1.20.1250.20">
    <property type="entry name" value="MFS general substrate transporter like domains"/>
    <property type="match status" value="2"/>
</dbReference>
<evidence type="ECO:0000313" key="9">
    <source>
        <dbReference type="Proteomes" id="UP000291124"/>
    </source>
</evidence>
<dbReference type="AlphaFoldDB" id="A0A4V1AGF3"/>
<keyword evidence="3 6" id="KW-0812">Transmembrane</keyword>
<dbReference type="InterPro" id="IPR020846">
    <property type="entry name" value="MFS_dom"/>
</dbReference>
<feature type="transmembrane region" description="Helical" evidence="6">
    <location>
        <begin position="97"/>
        <end position="120"/>
    </location>
</feature>
<keyword evidence="2" id="KW-1003">Cell membrane</keyword>
<evidence type="ECO:0000256" key="2">
    <source>
        <dbReference type="ARBA" id="ARBA00022475"/>
    </source>
</evidence>